<feature type="domain" description="Sulfatase N-terminal" evidence="3">
    <location>
        <begin position="271"/>
        <end position="451"/>
    </location>
</feature>
<comment type="caution">
    <text evidence="4">The sequence shown here is derived from an EMBL/GenBank/DDBJ whole genome shotgun (WGS) entry which is preliminary data.</text>
</comment>
<protein>
    <submittedName>
        <fullName evidence="4">Sulfatase-like hydrolase/transferase</fullName>
    </submittedName>
</protein>
<keyword evidence="2" id="KW-0378">Hydrolase</keyword>
<sequence>MALDRPNVVFLSVDALRADRCSLYGYDRPTTPNLERLAKRAIVCDNAYSLAAFTQGSFPSMLTSTRPLSHGGYDNGAMGRPESVFSLFHRAGWSMNVLSSFKWVSRYFGYGQDFDREEHLYSPKGLMGTAVNRTKSSIINWRNGRLSNDEMLSLITQVFEKLFHDLNDYCENKLRTIDFDQVDFSNTHLILDGFDYPAIQRNVAGHRERFRADPMAYVDRYFTKIPEAHEWMAADWRLCRKPARLVGEALHRVTNKMLAAVSPSRAVLRQNRIKQFVDGHALANRVIRVIREQQNSKPFFVWTHFLDTHVPYLPGQGQSWYRHAHHYLEALGYGRSIDLAIAPHKRPLHPDHRPAWSALYDAALRYVDEQIGRILDAIDASDHADNTLVVVCGDHGEELGEHGNYSHYFRLHRHNTWVPMVFSHPGLEPQRVPTMTSLLDLAPTLADLAGIDPAEGWEGRPVTSPEAAARRHLVLETFYGGNCLFALRPLYMAVRTPNHGFLWKEHMDPEDKFGPEGNELYDVTTDPLEQNNLFRPDHPLVREFLPLIAQRLSQIPEIAPERWQALLTPLEESAP</sequence>
<dbReference type="EMBL" id="JAGTUF010000030">
    <property type="protein sequence ID" value="MBR9973748.1"/>
    <property type="molecule type" value="Genomic_DNA"/>
</dbReference>
<dbReference type="RefSeq" id="WP_211551765.1">
    <property type="nucleotide sequence ID" value="NZ_JAGTUF010000030.1"/>
</dbReference>
<keyword evidence="5" id="KW-1185">Reference proteome</keyword>
<dbReference type="InterPro" id="IPR000917">
    <property type="entry name" value="Sulfatase_N"/>
</dbReference>
<dbReference type="SUPFAM" id="SSF53649">
    <property type="entry name" value="Alkaline phosphatase-like"/>
    <property type="match status" value="1"/>
</dbReference>
<dbReference type="PANTHER" id="PTHR45953">
    <property type="entry name" value="IDURONATE 2-SULFATASE"/>
    <property type="match status" value="1"/>
</dbReference>
<evidence type="ECO:0000259" key="3">
    <source>
        <dbReference type="Pfam" id="PF00884"/>
    </source>
</evidence>
<evidence type="ECO:0000313" key="4">
    <source>
        <dbReference type="EMBL" id="MBR9973748.1"/>
    </source>
</evidence>
<proteinExistence type="predicted"/>
<evidence type="ECO:0000256" key="2">
    <source>
        <dbReference type="ARBA" id="ARBA00022801"/>
    </source>
</evidence>
<dbReference type="Proteomes" id="UP000680714">
    <property type="component" value="Unassembled WGS sequence"/>
</dbReference>
<feature type="domain" description="Sulfatase N-terminal" evidence="3">
    <location>
        <begin position="6"/>
        <end position="99"/>
    </location>
</feature>
<evidence type="ECO:0000256" key="1">
    <source>
        <dbReference type="ARBA" id="ARBA00022723"/>
    </source>
</evidence>
<evidence type="ECO:0000313" key="5">
    <source>
        <dbReference type="Proteomes" id="UP000680714"/>
    </source>
</evidence>
<organism evidence="4 5">
    <name type="scientific">Magnetospirillum sulfuroxidans</name>
    <dbReference type="NCBI Taxonomy" id="611300"/>
    <lineage>
        <taxon>Bacteria</taxon>
        <taxon>Pseudomonadati</taxon>
        <taxon>Pseudomonadota</taxon>
        <taxon>Alphaproteobacteria</taxon>
        <taxon>Rhodospirillales</taxon>
        <taxon>Rhodospirillaceae</taxon>
        <taxon>Magnetospirillum</taxon>
    </lineage>
</organism>
<dbReference type="Gene3D" id="3.40.720.10">
    <property type="entry name" value="Alkaline Phosphatase, subunit A"/>
    <property type="match status" value="2"/>
</dbReference>
<dbReference type="InterPro" id="IPR017850">
    <property type="entry name" value="Alkaline_phosphatase_core_sf"/>
</dbReference>
<keyword evidence="1" id="KW-0479">Metal-binding</keyword>
<name>A0ABS5IIY3_9PROT</name>
<dbReference type="CDD" id="cd16148">
    <property type="entry name" value="sulfatase_like"/>
    <property type="match status" value="1"/>
</dbReference>
<dbReference type="PANTHER" id="PTHR45953:SF1">
    <property type="entry name" value="IDURONATE 2-SULFATASE"/>
    <property type="match status" value="1"/>
</dbReference>
<reference evidence="4 5" key="1">
    <citation type="submission" date="2021-04" db="EMBL/GenBank/DDBJ databases">
        <title>Magnetospirillum sulfuroxidans sp. nov., a facultative chemolithoautotrophic sulfur-oxidizing alphaproteobacterium isolated from freshwater sediment and proposals for Paramagetospirillum gen. nov., and Magnetospirillaceae fam. nov.</title>
        <authorList>
            <person name="Koziaeva V."/>
            <person name="Geelhoed J.S."/>
            <person name="Sorokin D.Y."/>
            <person name="Grouzdev D.S."/>
        </authorList>
    </citation>
    <scope>NUCLEOTIDE SEQUENCE [LARGE SCALE GENOMIC DNA]</scope>
    <source>
        <strain evidence="4 5">J10</strain>
    </source>
</reference>
<accession>A0ABS5IIY3</accession>
<gene>
    <name evidence="4" type="ORF">KEC16_18635</name>
</gene>
<dbReference type="Pfam" id="PF00884">
    <property type="entry name" value="Sulfatase"/>
    <property type="match status" value="2"/>
</dbReference>